<reference evidence="2 3" key="1">
    <citation type="submission" date="2020-08" db="EMBL/GenBank/DDBJ databases">
        <title>Genomic Encyclopedia of Type Strains, Phase IV (KMG-IV): sequencing the most valuable type-strain genomes for metagenomic binning, comparative biology and taxonomic classification.</title>
        <authorList>
            <person name="Goeker M."/>
        </authorList>
    </citation>
    <scope>NUCLEOTIDE SEQUENCE [LARGE SCALE GENOMIC DNA]</scope>
    <source>
        <strain evidence="2 3">DSM 100044</strain>
    </source>
</reference>
<dbReference type="SUPFAM" id="SSF55729">
    <property type="entry name" value="Acyl-CoA N-acyltransferases (Nat)"/>
    <property type="match status" value="1"/>
</dbReference>
<dbReference type="Gene3D" id="3.40.630.30">
    <property type="match status" value="1"/>
</dbReference>
<dbReference type="InterPro" id="IPR016181">
    <property type="entry name" value="Acyl_CoA_acyltransferase"/>
</dbReference>
<evidence type="ECO:0000313" key="2">
    <source>
        <dbReference type="EMBL" id="MBB5714207.1"/>
    </source>
</evidence>
<dbReference type="PANTHER" id="PTHR43072">
    <property type="entry name" value="N-ACETYLTRANSFERASE"/>
    <property type="match status" value="1"/>
</dbReference>
<gene>
    <name evidence="2" type="ORF">FHS94_001038</name>
</gene>
<dbReference type="RefSeq" id="WP_184055336.1">
    <property type="nucleotide sequence ID" value="NZ_JACIJK010000003.1"/>
</dbReference>
<dbReference type="InterPro" id="IPR000182">
    <property type="entry name" value="GNAT_dom"/>
</dbReference>
<evidence type="ECO:0000313" key="3">
    <source>
        <dbReference type="Proteomes" id="UP000546200"/>
    </source>
</evidence>
<dbReference type="EC" id="2.3.1.183" evidence="2"/>
<dbReference type="Pfam" id="PF13420">
    <property type="entry name" value="Acetyltransf_4"/>
    <property type="match status" value="1"/>
</dbReference>
<name>A0A7W9BBL3_9SPHN</name>
<dbReference type="PROSITE" id="PS51186">
    <property type="entry name" value="GNAT"/>
    <property type="match status" value="1"/>
</dbReference>
<sequence length="185" mass="19505">MIALRAATPDDAGAIAAIYAPHVTAGIASFELEAPDAAIMAARMASAGELYPWLVATEGPDGAVLGYAYAGRFREREAYRWTVETTIYLASHAHRRGIGRQLYEALIATLTRQGFTQAIGAIALPNPGSVALHETLGFVHAGTLAAVGYKLGQWADVGYWQRALAPAALPPAEPLPVTGLLVLEP</sequence>
<feature type="domain" description="N-acetyltransferase" evidence="1">
    <location>
        <begin position="2"/>
        <end position="176"/>
    </location>
</feature>
<dbReference type="EMBL" id="JACIJK010000003">
    <property type="protein sequence ID" value="MBB5714207.1"/>
    <property type="molecule type" value="Genomic_DNA"/>
</dbReference>
<protein>
    <submittedName>
        <fullName evidence="2">Phosphinothricin acetyltransferase</fullName>
        <ecNumber evidence="2">2.3.1.183</ecNumber>
    </submittedName>
</protein>
<proteinExistence type="predicted"/>
<dbReference type="GO" id="GO:0102971">
    <property type="term" value="F:phosphinothricin N-acetyltransferase activity"/>
    <property type="evidence" value="ECO:0007669"/>
    <property type="project" value="UniProtKB-EC"/>
</dbReference>
<keyword evidence="2" id="KW-0808">Transferase</keyword>
<dbReference type="Proteomes" id="UP000546200">
    <property type="component" value="Unassembled WGS sequence"/>
</dbReference>
<dbReference type="AlphaFoldDB" id="A0A7W9BBL3"/>
<comment type="caution">
    <text evidence="2">The sequence shown here is derived from an EMBL/GenBank/DDBJ whole genome shotgun (WGS) entry which is preliminary data.</text>
</comment>
<dbReference type="PANTHER" id="PTHR43072:SF8">
    <property type="entry name" value="ACYLTRANSFERASE FABY-RELATED"/>
    <property type="match status" value="1"/>
</dbReference>
<organism evidence="2 3">
    <name type="scientific">Sphingomonas aerophila</name>
    <dbReference type="NCBI Taxonomy" id="1344948"/>
    <lineage>
        <taxon>Bacteria</taxon>
        <taxon>Pseudomonadati</taxon>
        <taxon>Pseudomonadota</taxon>
        <taxon>Alphaproteobacteria</taxon>
        <taxon>Sphingomonadales</taxon>
        <taxon>Sphingomonadaceae</taxon>
        <taxon>Sphingomonas</taxon>
    </lineage>
</organism>
<keyword evidence="3" id="KW-1185">Reference proteome</keyword>
<keyword evidence="2" id="KW-0012">Acyltransferase</keyword>
<evidence type="ECO:0000259" key="1">
    <source>
        <dbReference type="PROSITE" id="PS51186"/>
    </source>
</evidence>
<accession>A0A7W9BBL3</accession>